<reference evidence="6" key="1">
    <citation type="journal article" date="2019" name="Int. J. Syst. Evol. Microbiol.">
        <title>The Global Catalogue of Microorganisms (GCM) 10K type strain sequencing project: providing services to taxonomists for standard genome sequencing and annotation.</title>
        <authorList>
            <consortium name="The Broad Institute Genomics Platform"/>
            <consortium name="The Broad Institute Genome Sequencing Center for Infectious Disease"/>
            <person name="Wu L."/>
            <person name="Ma J."/>
        </authorList>
    </citation>
    <scope>NUCLEOTIDE SEQUENCE [LARGE SCALE GENOMIC DNA]</scope>
    <source>
        <strain evidence="6">CGMCC 1.15422</strain>
    </source>
</reference>
<dbReference type="InterPro" id="IPR001761">
    <property type="entry name" value="Peripla_BP/Lac1_sug-bd_dom"/>
</dbReference>
<dbReference type="Proteomes" id="UP000605733">
    <property type="component" value="Unassembled WGS sequence"/>
</dbReference>
<evidence type="ECO:0000313" key="5">
    <source>
        <dbReference type="EMBL" id="GGG40758.1"/>
    </source>
</evidence>
<dbReference type="Pfam" id="PF00532">
    <property type="entry name" value="Peripla_BP_1"/>
    <property type="match status" value="1"/>
</dbReference>
<dbReference type="SMART" id="SM00354">
    <property type="entry name" value="HTH_LACI"/>
    <property type="match status" value="1"/>
</dbReference>
<dbReference type="InterPro" id="IPR028082">
    <property type="entry name" value="Peripla_BP_I"/>
</dbReference>
<dbReference type="PANTHER" id="PTHR30146">
    <property type="entry name" value="LACI-RELATED TRANSCRIPTIONAL REPRESSOR"/>
    <property type="match status" value="1"/>
</dbReference>
<dbReference type="CDD" id="cd01392">
    <property type="entry name" value="HTH_LacI"/>
    <property type="match status" value="1"/>
</dbReference>
<keyword evidence="2" id="KW-0238">DNA-binding</keyword>
<gene>
    <name evidence="5" type="ORF">GCM10011532_25620</name>
</gene>
<protein>
    <submittedName>
        <fullName evidence="5">LacI family transcriptional regulator</fullName>
    </submittedName>
</protein>
<dbReference type="Gene3D" id="1.10.260.40">
    <property type="entry name" value="lambda repressor-like DNA-binding domains"/>
    <property type="match status" value="1"/>
</dbReference>
<feature type="domain" description="HTH lacI-type" evidence="4">
    <location>
        <begin position="5"/>
        <end position="59"/>
    </location>
</feature>
<keyword evidence="1" id="KW-0805">Transcription regulation</keyword>
<dbReference type="RefSeq" id="WP_011709057.1">
    <property type="nucleotide sequence ID" value="NZ_BMIX01000006.1"/>
</dbReference>
<organism evidence="5 6">
    <name type="scientific">Christiangramia forsetii</name>
    <dbReference type="NCBI Taxonomy" id="411153"/>
    <lineage>
        <taxon>Bacteria</taxon>
        <taxon>Pseudomonadati</taxon>
        <taxon>Bacteroidota</taxon>
        <taxon>Flavobacteriia</taxon>
        <taxon>Flavobacteriales</taxon>
        <taxon>Flavobacteriaceae</taxon>
        <taxon>Christiangramia</taxon>
    </lineage>
</organism>
<sequence length="341" mass="38146">MRNEITLQELALSLNLSISTVSKSLNDSPEISVKTKSRVKELALLKRYIPNSMAQSLKGKQSKTIGVVIPNIFSKFFSESLHAIENKANERGFRTIICFSNDSIDKEAECIEKLIKSRVDGIILAVSEESQYKKINEHIEKVLSYKIPLVMLDHLEDTISCDKVGLNETLLAEEATMNLFNLGYRNVAFLAQNPSTNKAESQKQGYLDAIKRKDGKKQILSFGSSEVCHQKLHKLIHSEKIDAVIVNKLPLTIFGTKNCSKSVFSIPENVHVLSLSNLGDKEHLSTAYDAYDRLGEEQGDIAVDTLLDRIEGVLSEEFVKFELKGRLNCKSNSAQIQKLSI</sequence>
<dbReference type="PANTHER" id="PTHR30146:SF109">
    <property type="entry name" value="HTH-TYPE TRANSCRIPTIONAL REGULATOR GALS"/>
    <property type="match status" value="1"/>
</dbReference>
<keyword evidence="6" id="KW-1185">Reference proteome</keyword>
<evidence type="ECO:0000256" key="1">
    <source>
        <dbReference type="ARBA" id="ARBA00023015"/>
    </source>
</evidence>
<dbReference type="SUPFAM" id="SSF47413">
    <property type="entry name" value="lambda repressor-like DNA-binding domains"/>
    <property type="match status" value="1"/>
</dbReference>
<keyword evidence="3" id="KW-0804">Transcription</keyword>
<dbReference type="EMBL" id="BMIX01000006">
    <property type="protein sequence ID" value="GGG40758.1"/>
    <property type="molecule type" value="Genomic_DNA"/>
</dbReference>
<dbReference type="SUPFAM" id="SSF53822">
    <property type="entry name" value="Periplasmic binding protein-like I"/>
    <property type="match status" value="1"/>
</dbReference>
<evidence type="ECO:0000256" key="2">
    <source>
        <dbReference type="ARBA" id="ARBA00023125"/>
    </source>
</evidence>
<proteinExistence type="predicted"/>
<evidence type="ECO:0000256" key="3">
    <source>
        <dbReference type="ARBA" id="ARBA00023163"/>
    </source>
</evidence>
<evidence type="ECO:0000313" key="6">
    <source>
        <dbReference type="Proteomes" id="UP000605733"/>
    </source>
</evidence>
<name>A0ABQ1WQJ7_9FLAO</name>
<dbReference type="PROSITE" id="PS50932">
    <property type="entry name" value="HTH_LACI_2"/>
    <property type="match status" value="1"/>
</dbReference>
<dbReference type="Pfam" id="PF00356">
    <property type="entry name" value="LacI"/>
    <property type="match status" value="1"/>
</dbReference>
<dbReference type="Gene3D" id="3.40.50.2300">
    <property type="match status" value="2"/>
</dbReference>
<evidence type="ECO:0000259" key="4">
    <source>
        <dbReference type="PROSITE" id="PS50932"/>
    </source>
</evidence>
<dbReference type="InterPro" id="IPR010982">
    <property type="entry name" value="Lambda_DNA-bd_dom_sf"/>
</dbReference>
<dbReference type="CDD" id="cd06267">
    <property type="entry name" value="PBP1_LacI_sugar_binding-like"/>
    <property type="match status" value="1"/>
</dbReference>
<comment type="caution">
    <text evidence="5">The sequence shown here is derived from an EMBL/GenBank/DDBJ whole genome shotgun (WGS) entry which is preliminary data.</text>
</comment>
<accession>A0ABQ1WQJ7</accession>
<dbReference type="InterPro" id="IPR000843">
    <property type="entry name" value="HTH_LacI"/>
</dbReference>